<keyword evidence="6" id="KW-0804">Transcription</keyword>
<feature type="compositionally biased region" description="Polar residues" evidence="9">
    <location>
        <begin position="7"/>
        <end position="16"/>
    </location>
</feature>
<accession>A0ABS5HY77</accession>
<sequence length="110" mass="11672">MAININKLKTATSTPVHTARQAKENHEAGNAKAQGTSTPVKTDSVSITSQAHGLQSAQSKMASLPDVNQAKIDEIKQAISDGKYKVDPEKLAANIANFESELNGLSVNKE</sequence>
<keyword evidence="12" id="KW-1185">Reference proteome</keyword>
<reference evidence="11 12" key="1">
    <citation type="submission" date="2020-02" db="EMBL/GenBank/DDBJ databases">
        <title>Shewanella WXL01 sp. nov., a marine bacterium isolated from green algae in Luhuitou Fringing Reef (Northern South China Sea).</title>
        <authorList>
            <person name="Wang X."/>
        </authorList>
    </citation>
    <scope>NUCLEOTIDE SEQUENCE [LARGE SCALE GENOMIC DNA]</scope>
    <source>
        <strain evidence="11 12">MCCC 1A01895</strain>
    </source>
</reference>
<evidence type="ECO:0000256" key="6">
    <source>
        <dbReference type="ARBA" id="ARBA00023163"/>
    </source>
</evidence>
<proteinExistence type="inferred from homology"/>
<keyword evidence="11" id="KW-0969">Cilium</keyword>
<evidence type="ECO:0000256" key="2">
    <source>
        <dbReference type="ARBA" id="ARBA00017823"/>
    </source>
</evidence>
<dbReference type="NCBIfam" id="TIGR03824">
    <property type="entry name" value="FlgM_jcvi"/>
    <property type="match status" value="1"/>
</dbReference>
<keyword evidence="5" id="KW-0805">Transcription regulation</keyword>
<evidence type="ECO:0000313" key="12">
    <source>
        <dbReference type="Proteomes" id="UP000811844"/>
    </source>
</evidence>
<comment type="function">
    <text evidence="7">Responsible for the coupling of flagellin expression to flagellar assembly by preventing expression of the flagellin genes when a component of the middle class of proteins is defective. It negatively regulates flagellar genes by inhibiting the activity of FliA by directly binding to FliA.</text>
</comment>
<dbReference type="RefSeq" id="WP_153660843.1">
    <property type="nucleotide sequence ID" value="NZ_JAAIKR010000001.1"/>
</dbReference>
<organism evidence="11 12">
    <name type="scientific">Shewanella intestini</name>
    <dbReference type="NCBI Taxonomy" id="2017544"/>
    <lineage>
        <taxon>Bacteria</taxon>
        <taxon>Pseudomonadati</taxon>
        <taxon>Pseudomonadota</taxon>
        <taxon>Gammaproteobacteria</taxon>
        <taxon>Alteromonadales</taxon>
        <taxon>Shewanellaceae</taxon>
        <taxon>Shewanella</taxon>
    </lineage>
</organism>
<dbReference type="EMBL" id="JAAIKR010000001">
    <property type="protein sequence ID" value="MBR9726743.1"/>
    <property type="molecule type" value="Genomic_DNA"/>
</dbReference>
<feature type="region of interest" description="Disordered" evidence="9">
    <location>
        <begin position="1"/>
        <end position="43"/>
    </location>
</feature>
<evidence type="ECO:0000256" key="8">
    <source>
        <dbReference type="ARBA" id="ARBA00030117"/>
    </source>
</evidence>
<feature type="domain" description="Anti-sigma-28 factor FlgM C-terminal" evidence="10">
    <location>
        <begin position="43"/>
        <end position="96"/>
    </location>
</feature>
<evidence type="ECO:0000256" key="5">
    <source>
        <dbReference type="ARBA" id="ARBA00023015"/>
    </source>
</evidence>
<keyword evidence="11" id="KW-0282">Flagellum</keyword>
<comment type="similarity">
    <text evidence="1">Belongs to the FlgM family.</text>
</comment>
<evidence type="ECO:0000256" key="1">
    <source>
        <dbReference type="ARBA" id="ARBA00005322"/>
    </source>
</evidence>
<evidence type="ECO:0000259" key="10">
    <source>
        <dbReference type="Pfam" id="PF04316"/>
    </source>
</evidence>
<dbReference type="Pfam" id="PF04316">
    <property type="entry name" value="FlgM"/>
    <property type="match status" value="1"/>
</dbReference>
<keyword evidence="3" id="KW-0678">Repressor</keyword>
<feature type="compositionally biased region" description="Polar residues" evidence="9">
    <location>
        <begin position="33"/>
        <end position="43"/>
    </location>
</feature>
<evidence type="ECO:0000256" key="7">
    <source>
        <dbReference type="ARBA" id="ARBA00024739"/>
    </source>
</evidence>
<evidence type="ECO:0000256" key="4">
    <source>
        <dbReference type="ARBA" id="ARBA00022795"/>
    </source>
</evidence>
<dbReference type="InterPro" id="IPR007412">
    <property type="entry name" value="FlgM"/>
</dbReference>
<dbReference type="InterPro" id="IPR035890">
    <property type="entry name" value="Anti-sigma-28_factor_FlgM_sf"/>
</dbReference>
<keyword evidence="4" id="KW-1005">Bacterial flagellum biogenesis</keyword>
<evidence type="ECO:0000256" key="3">
    <source>
        <dbReference type="ARBA" id="ARBA00022491"/>
    </source>
</evidence>
<dbReference type="Proteomes" id="UP000811844">
    <property type="component" value="Unassembled WGS sequence"/>
</dbReference>
<protein>
    <recommendedName>
        <fullName evidence="2">Negative regulator of flagellin synthesis</fullName>
    </recommendedName>
    <alternativeName>
        <fullName evidence="8">Anti-sigma-28 factor</fullName>
    </alternativeName>
</protein>
<dbReference type="InterPro" id="IPR031316">
    <property type="entry name" value="FlgM_C"/>
</dbReference>
<keyword evidence="11" id="KW-0966">Cell projection</keyword>
<comment type="caution">
    <text evidence="11">The sequence shown here is derived from an EMBL/GenBank/DDBJ whole genome shotgun (WGS) entry which is preliminary data.</text>
</comment>
<evidence type="ECO:0000313" key="11">
    <source>
        <dbReference type="EMBL" id="MBR9726743.1"/>
    </source>
</evidence>
<dbReference type="SUPFAM" id="SSF101498">
    <property type="entry name" value="Anti-sigma factor FlgM"/>
    <property type="match status" value="1"/>
</dbReference>
<evidence type="ECO:0000256" key="9">
    <source>
        <dbReference type="SAM" id="MobiDB-lite"/>
    </source>
</evidence>
<gene>
    <name evidence="11" type="primary">flgM</name>
    <name evidence="11" type="ORF">G3R48_01900</name>
</gene>
<name>A0ABS5HY77_9GAMM</name>